<name>A0AAV3A7A3_PYXAD</name>
<reference evidence="6" key="1">
    <citation type="thesis" date="2020" institute="ProQuest LLC" country="789 East Eisenhower Parkway, Ann Arbor, MI, USA">
        <title>Comparative Genomics and Chromosome Evolution.</title>
        <authorList>
            <person name="Mudd A.B."/>
        </authorList>
    </citation>
    <scope>NUCLEOTIDE SEQUENCE</scope>
    <source>
        <strain evidence="6">1538</strain>
        <tissue evidence="6">Blood</tissue>
    </source>
</reference>
<evidence type="ECO:0000256" key="4">
    <source>
        <dbReference type="SAM" id="MobiDB-lite"/>
    </source>
</evidence>
<dbReference type="GO" id="GO:0002250">
    <property type="term" value="P:adaptive immune response"/>
    <property type="evidence" value="ECO:0007669"/>
    <property type="project" value="UniProtKB-KW"/>
</dbReference>
<dbReference type="GO" id="GO:0019814">
    <property type="term" value="C:immunoglobulin complex"/>
    <property type="evidence" value="ECO:0007669"/>
    <property type="project" value="UniProtKB-KW"/>
</dbReference>
<dbReference type="SUPFAM" id="SSF48726">
    <property type="entry name" value="Immunoglobulin"/>
    <property type="match status" value="1"/>
</dbReference>
<keyword evidence="2" id="KW-1064">Adaptive immunity</keyword>
<dbReference type="Gene3D" id="2.60.40.10">
    <property type="entry name" value="Immunoglobulins"/>
    <property type="match status" value="1"/>
</dbReference>
<evidence type="ECO:0000256" key="1">
    <source>
        <dbReference type="ARBA" id="ARBA00022859"/>
    </source>
</evidence>
<keyword evidence="3" id="KW-1280">Immunoglobulin</keyword>
<dbReference type="Pfam" id="PF07686">
    <property type="entry name" value="V-set"/>
    <property type="match status" value="1"/>
</dbReference>
<feature type="region of interest" description="Disordered" evidence="4">
    <location>
        <begin position="1"/>
        <end position="39"/>
    </location>
</feature>
<dbReference type="FunFam" id="2.60.40.10:FF:001878">
    <property type="entry name" value="Immunoglobulin heavy variable 1-4"/>
    <property type="match status" value="1"/>
</dbReference>
<dbReference type="InterPro" id="IPR036179">
    <property type="entry name" value="Ig-like_dom_sf"/>
</dbReference>
<evidence type="ECO:0000313" key="7">
    <source>
        <dbReference type="Proteomes" id="UP001181693"/>
    </source>
</evidence>
<dbReference type="EMBL" id="DYDO01000006">
    <property type="protein sequence ID" value="DBA22543.1"/>
    <property type="molecule type" value="Genomic_DNA"/>
</dbReference>
<proteinExistence type="predicted"/>
<dbReference type="InterPro" id="IPR013106">
    <property type="entry name" value="Ig_V-set"/>
</dbReference>
<accession>A0AAV3A7A3</accession>
<sequence>MQKHPGIRAGSPLDRGAQTPPAGHGARARSIHPATTAAAHRTNCSPTFWIQSSDHSPRLDRLCTPHRLASSSGCTTAGVQSAEQLTQSDPAVIKPGNSHTLTCKGSGFSVSSYWMHWVRQFSDGRLQWLCYISSSGGTTYYHDDVKGRFTVTRDNNNNMVTLKMDNMKTEDSAMYYCARHTLIENMSSYD</sequence>
<evidence type="ECO:0000256" key="3">
    <source>
        <dbReference type="ARBA" id="ARBA00043265"/>
    </source>
</evidence>
<dbReference type="InterPro" id="IPR050199">
    <property type="entry name" value="IgHV"/>
</dbReference>
<dbReference type="SMART" id="SM00406">
    <property type="entry name" value="IGv"/>
    <property type="match status" value="1"/>
</dbReference>
<evidence type="ECO:0000256" key="2">
    <source>
        <dbReference type="ARBA" id="ARBA00023130"/>
    </source>
</evidence>
<dbReference type="Proteomes" id="UP001181693">
    <property type="component" value="Unassembled WGS sequence"/>
</dbReference>
<gene>
    <name evidence="6" type="ORF">GDO54_013562</name>
</gene>
<dbReference type="InterPro" id="IPR007110">
    <property type="entry name" value="Ig-like_dom"/>
</dbReference>
<feature type="domain" description="Ig-like" evidence="5">
    <location>
        <begin position="65"/>
        <end position="177"/>
    </location>
</feature>
<dbReference type="GO" id="GO:0005576">
    <property type="term" value="C:extracellular region"/>
    <property type="evidence" value="ECO:0007669"/>
    <property type="project" value="UniProtKB-ARBA"/>
</dbReference>
<keyword evidence="7" id="KW-1185">Reference proteome</keyword>
<evidence type="ECO:0000313" key="6">
    <source>
        <dbReference type="EMBL" id="DBA22543.1"/>
    </source>
</evidence>
<dbReference type="PROSITE" id="PS50835">
    <property type="entry name" value="IG_LIKE"/>
    <property type="match status" value="1"/>
</dbReference>
<protein>
    <recommendedName>
        <fullName evidence="5">Ig-like domain-containing protein</fullName>
    </recommendedName>
</protein>
<evidence type="ECO:0000259" key="5">
    <source>
        <dbReference type="PROSITE" id="PS50835"/>
    </source>
</evidence>
<dbReference type="InterPro" id="IPR013783">
    <property type="entry name" value="Ig-like_fold"/>
</dbReference>
<comment type="caution">
    <text evidence="6">The sequence shown here is derived from an EMBL/GenBank/DDBJ whole genome shotgun (WGS) entry which is preliminary data.</text>
</comment>
<dbReference type="PANTHER" id="PTHR23266">
    <property type="entry name" value="IMMUNOGLOBULIN HEAVY CHAIN"/>
    <property type="match status" value="1"/>
</dbReference>
<organism evidence="6 7">
    <name type="scientific">Pyxicephalus adspersus</name>
    <name type="common">African bullfrog</name>
    <dbReference type="NCBI Taxonomy" id="30357"/>
    <lineage>
        <taxon>Eukaryota</taxon>
        <taxon>Metazoa</taxon>
        <taxon>Chordata</taxon>
        <taxon>Craniata</taxon>
        <taxon>Vertebrata</taxon>
        <taxon>Euteleostomi</taxon>
        <taxon>Amphibia</taxon>
        <taxon>Batrachia</taxon>
        <taxon>Anura</taxon>
        <taxon>Neobatrachia</taxon>
        <taxon>Ranoidea</taxon>
        <taxon>Pyxicephalidae</taxon>
        <taxon>Pyxicephalinae</taxon>
        <taxon>Pyxicephalus</taxon>
    </lineage>
</organism>
<keyword evidence="1" id="KW-0391">Immunity</keyword>
<dbReference type="AlphaFoldDB" id="A0AAV3A7A3"/>